<evidence type="ECO:0000256" key="3">
    <source>
        <dbReference type="ARBA" id="ARBA00023134"/>
    </source>
</evidence>
<dbReference type="PRINTS" id="PR00449">
    <property type="entry name" value="RASTRNSFRMNG"/>
</dbReference>
<dbReference type="PANTHER" id="PTHR24070">
    <property type="entry name" value="RAS, DI-RAS, AND RHEB FAMILY MEMBERS OF SMALL GTPASE SUPERFAMILY"/>
    <property type="match status" value="1"/>
</dbReference>
<proteinExistence type="predicted"/>
<sequence>MKELITRVKGSERVPILLVGNKADLEHQREVSQAEGSSLAQMWGCPFVEASAKSRTNVNEMFAEIVREMNTARRGGYVAVSARRPPASSGRRWNTGAPCRPPSLDHWRPRRASYHVVNIFDTYHCPIKIGGVILKLLPRTANRACVWGEL</sequence>
<comment type="subcellular location">
    <subcellularLocation>
        <location evidence="5">Endomembrane system</location>
        <topology evidence="5">Lipid-anchor</topology>
        <orientation evidence="5">Cytoplasmic side</orientation>
    </subcellularLocation>
</comment>
<keyword evidence="1" id="KW-0488">Methylation</keyword>
<name>A0ABN8IB66_9NEOP</name>
<dbReference type="Proteomes" id="UP000837857">
    <property type="component" value="Chromosome 2"/>
</dbReference>
<feature type="non-terminal residue" evidence="6">
    <location>
        <position position="150"/>
    </location>
</feature>
<evidence type="ECO:0000256" key="1">
    <source>
        <dbReference type="ARBA" id="ARBA00022481"/>
    </source>
</evidence>
<evidence type="ECO:0000313" key="7">
    <source>
        <dbReference type="Proteomes" id="UP000837857"/>
    </source>
</evidence>
<evidence type="ECO:0000256" key="4">
    <source>
        <dbReference type="ARBA" id="ARBA00023288"/>
    </source>
</evidence>
<reference evidence="6" key="1">
    <citation type="submission" date="2022-03" db="EMBL/GenBank/DDBJ databases">
        <authorList>
            <person name="Martin H S."/>
        </authorList>
    </citation>
    <scope>NUCLEOTIDE SEQUENCE</scope>
</reference>
<protein>
    <submittedName>
        <fullName evidence="6">Uncharacterized protein</fullName>
    </submittedName>
</protein>
<gene>
    <name evidence="6" type="ORF">IPOD504_LOCUS7371</name>
</gene>
<dbReference type="Gene3D" id="3.40.50.300">
    <property type="entry name" value="P-loop containing nucleotide triphosphate hydrolases"/>
    <property type="match status" value="1"/>
</dbReference>
<evidence type="ECO:0000256" key="5">
    <source>
        <dbReference type="ARBA" id="ARBA00046278"/>
    </source>
</evidence>
<organism evidence="6 7">
    <name type="scientific">Iphiclides podalirius</name>
    <name type="common">scarce swallowtail</name>
    <dbReference type="NCBI Taxonomy" id="110791"/>
    <lineage>
        <taxon>Eukaryota</taxon>
        <taxon>Metazoa</taxon>
        <taxon>Ecdysozoa</taxon>
        <taxon>Arthropoda</taxon>
        <taxon>Hexapoda</taxon>
        <taxon>Insecta</taxon>
        <taxon>Pterygota</taxon>
        <taxon>Neoptera</taxon>
        <taxon>Endopterygota</taxon>
        <taxon>Lepidoptera</taxon>
        <taxon>Glossata</taxon>
        <taxon>Ditrysia</taxon>
        <taxon>Papilionoidea</taxon>
        <taxon>Papilionidae</taxon>
        <taxon>Papilioninae</taxon>
        <taxon>Iphiclides</taxon>
    </lineage>
</organism>
<dbReference type="InterPro" id="IPR001806">
    <property type="entry name" value="Small_GTPase"/>
</dbReference>
<dbReference type="SUPFAM" id="SSF52540">
    <property type="entry name" value="P-loop containing nucleoside triphosphate hydrolases"/>
    <property type="match status" value="1"/>
</dbReference>
<keyword evidence="3" id="KW-0342">GTP-binding</keyword>
<dbReference type="PROSITE" id="PS51419">
    <property type="entry name" value="RAB"/>
    <property type="match status" value="1"/>
</dbReference>
<keyword evidence="7" id="KW-1185">Reference proteome</keyword>
<accession>A0ABN8IB66</accession>
<evidence type="ECO:0000313" key="6">
    <source>
        <dbReference type="EMBL" id="CAH2050313.1"/>
    </source>
</evidence>
<dbReference type="Pfam" id="PF00071">
    <property type="entry name" value="Ras"/>
    <property type="match status" value="1"/>
</dbReference>
<dbReference type="InterPro" id="IPR027417">
    <property type="entry name" value="P-loop_NTPase"/>
</dbReference>
<dbReference type="InterPro" id="IPR020849">
    <property type="entry name" value="Small_GTPase_Ras-type"/>
</dbReference>
<keyword evidence="2" id="KW-0547">Nucleotide-binding</keyword>
<dbReference type="SMART" id="SM00173">
    <property type="entry name" value="RAS"/>
    <property type="match status" value="1"/>
</dbReference>
<dbReference type="SMART" id="SM00175">
    <property type="entry name" value="RAB"/>
    <property type="match status" value="1"/>
</dbReference>
<keyword evidence="4" id="KW-0449">Lipoprotein</keyword>
<dbReference type="PROSITE" id="PS51421">
    <property type="entry name" value="RAS"/>
    <property type="match status" value="1"/>
</dbReference>
<dbReference type="EMBL" id="OW152814">
    <property type="protein sequence ID" value="CAH2050313.1"/>
    <property type="molecule type" value="Genomic_DNA"/>
</dbReference>
<evidence type="ECO:0000256" key="2">
    <source>
        <dbReference type="ARBA" id="ARBA00022741"/>
    </source>
</evidence>